<name>A0A9D4TT43_CHLVU</name>
<evidence type="ECO:0000256" key="1">
    <source>
        <dbReference type="ARBA" id="ARBA00010541"/>
    </source>
</evidence>
<dbReference type="SUPFAM" id="SSF50494">
    <property type="entry name" value="Trypsin-like serine proteases"/>
    <property type="match status" value="1"/>
</dbReference>
<dbReference type="OrthoDB" id="4217619at2759"/>
<dbReference type="EMBL" id="SIDB01000004">
    <property type="protein sequence ID" value="KAI3433903.1"/>
    <property type="molecule type" value="Genomic_DNA"/>
</dbReference>
<reference evidence="4" key="1">
    <citation type="journal article" date="2019" name="Plant J.">
        <title>Chlorella vulgaris genome assembly and annotation reveals the molecular basis for metabolic acclimation to high light conditions.</title>
        <authorList>
            <person name="Cecchin M."/>
            <person name="Marcolungo L."/>
            <person name="Rossato M."/>
            <person name="Girolomoni L."/>
            <person name="Cosentino E."/>
            <person name="Cuine S."/>
            <person name="Li-Beisson Y."/>
            <person name="Delledonne M."/>
            <person name="Ballottari M."/>
        </authorList>
    </citation>
    <scope>NUCLEOTIDE SEQUENCE</scope>
    <source>
        <strain evidence="4">211/11P</strain>
    </source>
</reference>
<dbReference type="InterPro" id="IPR051201">
    <property type="entry name" value="Chloro_Bact_Ser_Proteases"/>
</dbReference>
<comment type="similarity">
    <text evidence="1">Belongs to the peptidase S1C family.</text>
</comment>
<keyword evidence="3" id="KW-0378">Hydrolase</keyword>
<dbReference type="Pfam" id="PF13365">
    <property type="entry name" value="Trypsin_2"/>
    <property type="match status" value="1"/>
</dbReference>
<dbReference type="AlphaFoldDB" id="A0A9D4TT43"/>
<organism evidence="4 5">
    <name type="scientific">Chlorella vulgaris</name>
    <name type="common">Green alga</name>
    <dbReference type="NCBI Taxonomy" id="3077"/>
    <lineage>
        <taxon>Eukaryota</taxon>
        <taxon>Viridiplantae</taxon>
        <taxon>Chlorophyta</taxon>
        <taxon>core chlorophytes</taxon>
        <taxon>Trebouxiophyceae</taxon>
        <taxon>Chlorellales</taxon>
        <taxon>Chlorellaceae</taxon>
        <taxon>Chlorella clade</taxon>
        <taxon>Chlorella</taxon>
    </lineage>
</organism>
<dbReference type="PRINTS" id="PR00834">
    <property type="entry name" value="PROTEASES2C"/>
</dbReference>
<dbReference type="InterPro" id="IPR001940">
    <property type="entry name" value="Peptidase_S1C"/>
</dbReference>
<dbReference type="PANTHER" id="PTHR43343:SF6">
    <property type="entry name" value="PROTEASE DO-LIKE 5, CHLOROPLASTIC ISOFORM X1"/>
    <property type="match status" value="1"/>
</dbReference>
<evidence type="ECO:0000313" key="5">
    <source>
        <dbReference type="Proteomes" id="UP001055712"/>
    </source>
</evidence>
<dbReference type="Gene3D" id="2.40.10.10">
    <property type="entry name" value="Trypsin-like serine proteases"/>
    <property type="match status" value="2"/>
</dbReference>
<comment type="caution">
    <text evidence="4">The sequence shown here is derived from an EMBL/GenBank/DDBJ whole genome shotgun (WGS) entry which is preliminary data.</text>
</comment>
<dbReference type="GO" id="GO:0006508">
    <property type="term" value="P:proteolysis"/>
    <property type="evidence" value="ECO:0007669"/>
    <property type="project" value="UniProtKB-KW"/>
</dbReference>
<evidence type="ECO:0000256" key="2">
    <source>
        <dbReference type="ARBA" id="ARBA00022670"/>
    </source>
</evidence>
<protein>
    <submittedName>
        <fullName evidence="4">Uncharacterized protein</fullName>
    </submittedName>
</protein>
<keyword evidence="2" id="KW-0645">Protease</keyword>
<dbReference type="InterPro" id="IPR043504">
    <property type="entry name" value="Peptidase_S1_PA_chymotrypsin"/>
</dbReference>
<dbReference type="Proteomes" id="UP001055712">
    <property type="component" value="Unassembled WGS sequence"/>
</dbReference>
<gene>
    <name evidence="4" type="ORF">D9Q98_003705</name>
</gene>
<sequence length="243" mass="24157">MHSLRCTPPAAASAAADAAESAVASCTGCVASVTAVPSGTRAVLGEQPLGSGIVWDSQGFIVVPYAPLTRVQRQGTAGDPQVFVTLTAADGSVCQRLPASIVSKDASHELVVLQIVPPAGGLRPVVLASSSAVRVGQDAYLLAALPDGSPSIAAGVVSGLGRTIPASNNQAISGVVQSDAEVNAQSLGGALLDAAGSLVGMPVVSFIKPGSGRSSGVNFALPSDLLLEVVPRLIVYGSAAVRR</sequence>
<reference evidence="4" key="2">
    <citation type="submission" date="2020-11" db="EMBL/GenBank/DDBJ databases">
        <authorList>
            <person name="Cecchin M."/>
            <person name="Marcolungo L."/>
            <person name="Rossato M."/>
            <person name="Girolomoni L."/>
            <person name="Cosentino E."/>
            <person name="Cuine S."/>
            <person name="Li-Beisson Y."/>
            <person name="Delledonne M."/>
            <person name="Ballottari M."/>
        </authorList>
    </citation>
    <scope>NUCLEOTIDE SEQUENCE</scope>
    <source>
        <strain evidence="4">211/11P</strain>
        <tissue evidence="4">Whole cell</tissue>
    </source>
</reference>
<keyword evidence="5" id="KW-1185">Reference proteome</keyword>
<evidence type="ECO:0000313" key="4">
    <source>
        <dbReference type="EMBL" id="KAI3433903.1"/>
    </source>
</evidence>
<proteinExistence type="inferred from homology"/>
<dbReference type="GO" id="GO:0004252">
    <property type="term" value="F:serine-type endopeptidase activity"/>
    <property type="evidence" value="ECO:0007669"/>
    <property type="project" value="InterPro"/>
</dbReference>
<dbReference type="InterPro" id="IPR009003">
    <property type="entry name" value="Peptidase_S1_PA"/>
</dbReference>
<accession>A0A9D4TT43</accession>
<dbReference type="PANTHER" id="PTHR43343">
    <property type="entry name" value="PEPTIDASE S12"/>
    <property type="match status" value="1"/>
</dbReference>
<evidence type="ECO:0000256" key="3">
    <source>
        <dbReference type="ARBA" id="ARBA00022801"/>
    </source>
</evidence>